<dbReference type="Gene3D" id="3.40.50.1580">
    <property type="entry name" value="Nucleoside phosphorylase domain"/>
    <property type="match status" value="1"/>
</dbReference>
<dbReference type="Proteomes" id="UP000594637">
    <property type="component" value="Chromosome"/>
</dbReference>
<keyword evidence="7" id="KW-0326">Glycosidase</keyword>
<organism evidence="7 8">
    <name type="scientific">Actinomyces respiraculi</name>
    <dbReference type="NCBI Taxonomy" id="2744574"/>
    <lineage>
        <taxon>Bacteria</taxon>
        <taxon>Bacillati</taxon>
        <taxon>Actinomycetota</taxon>
        <taxon>Actinomycetes</taxon>
        <taxon>Actinomycetales</taxon>
        <taxon>Actinomycetaceae</taxon>
        <taxon>Actinomyces</taxon>
    </lineage>
</organism>
<name>A0A7T0LNF9_9ACTO</name>
<comment type="pathway">
    <text evidence="1">Amino-acid biosynthesis; L-methionine biosynthesis via salvage pathway; S-methyl-5-thio-alpha-D-ribose 1-phosphate from S-methyl-5'-thioadenosine (hydrolase route): step 1/2.</text>
</comment>
<gene>
    <name evidence="7" type="primary">mtnN</name>
    <name evidence="7" type="ORF">ID810_00155</name>
</gene>
<dbReference type="GO" id="GO:0008930">
    <property type="term" value="F:methylthioadenosine nucleosidase activity"/>
    <property type="evidence" value="ECO:0007669"/>
    <property type="project" value="InterPro"/>
</dbReference>
<evidence type="ECO:0000256" key="4">
    <source>
        <dbReference type="ARBA" id="ARBA00022801"/>
    </source>
</evidence>
<dbReference type="GO" id="GO:0005829">
    <property type="term" value="C:cytosol"/>
    <property type="evidence" value="ECO:0007669"/>
    <property type="project" value="TreeGrafter"/>
</dbReference>
<dbReference type="InterPro" id="IPR000845">
    <property type="entry name" value="Nucleoside_phosphorylase_d"/>
</dbReference>
<dbReference type="CDD" id="cd09008">
    <property type="entry name" value="MTAN"/>
    <property type="match status" value="1"/>
</dbReference>
<dbReference type="SUPFAM" id="SSF53167">
    <property type="entry name" value="Purine and uridine phosphorylases"/>
    <property type="match status" value="1"/>
</dbReference>
<keyword evidence="4 7" id="KW-0378">Hydrolase</keyword>
<dbReference type="GO" id="GO:0008782">
    <property type="term" value="F:adenosylhomocysteine nucleosidase activity"/>
    <property type="evidence" value="ECO:0007669"/>
    <property type="project" value="UniProtKB-EC"/>
</dbReference>
<feature type="domain" description="Nucleoside phosphorylase" evidence="6">
    <location>
        <begin position="1"/>
        <end position="231"/>
    </location>
</feature>
<dbReference type="NCBIfam" id="TIGR01704">
    <property type="entry name" value="MTA_SAH-Nsdase"/>
    <property type="match status" value="1"/>
</dbReference>
<proteinExistence type="predicted"/>
<evidence type="ECO:0000259" key="6">
    <source>
        <dbReference type="Pfam" id="PF01048"/>
    </source>
</evidence>
<dbReference type="Pfam" id="PF01048">
    <property type="entry name" value="PNP_UDP_1"/>
    <property type="match status" value="1"/>
</dbReference>
<evidence type="ECO:0000313" key="7">
    <source>
        <dbReference type="EMBL" id="QPL06453.1"/>
    </source>
</evidence>
<dbReference type="InterPro" id="IPR035994">
    <property type="entry name" value="Nucleoside_phosphorylase_sf"/>
</dbReference>
<keyword evidence="8" id="KW-1185">Reference proteome</keyword>
<accession>A0A7T0LNF9</accession>
<dbReference type="PANTHER" id="PTHR46832:SF1">
    <property type="entry name" value="5'-METHYLTHIOADENOSINE_S-ADENOSYLHOMOCYSTEINE NUCLEOSIDASE"/>
    <property type="match status" value="1"/>
</dbReference>
<dbReference type="UniPathway" id="UPA00904">
    <property type="reaction ID" value="UER00871"/>
</dbReference>
<dbReference type="PANTHER" id="PTHR46832">
    <property type="entry name" value="5'-METHYLTHIOADENOSINE/S-ADENOSYLHOMOCYSTEINE NUCLEOSIDASE"/>
    <property type="match status" value="1"/>
</dbReference>
<reference evidence="7 8" key="1">
    <citation type="submission" date="2020-11" db="EMBL/GenBank/DDBJ databases">
        <title>Actinomyces sp. ZJ750.</title>
        <authorList>
            <person name="Zhou J."/>
        </authorList>
    </citation>
    <scope>NUCLEOTIDE SEQUENCE [LARGE SCALE GENOMIC DNA]</scope>
    <source>
        <strain evidence="7 8">ZJ750</strain>
    </source>
</reference>
<dbReference type="InterPro" id="IPR010049">
    <property type="entry name" value="MTA_SAH_Nsdase"/>
</dbReference>
<dbReference type="GO" id="GO:0019284">
    <property type="term" value="P:L-methionine salvage from S-adenosylmethionine"/>
    <property type="evidence" value="ECO:0007669"/>
    <property type="project" value="TreeGrafter"/>
</dbReference>
<evidence type="ECO:0000256" key="2">
    <source>
        <dbReference type="ARBA" id="ARBA00011974"/>
    </source>
</evidence>
<dbReference type="EC" id="3.2.2.9" evidence="2"/>
<evidence type="ECO:0000256" key="1">
    <source>
        <dbReference type="ARBA" id="ARBA00004945"/>
    </source>
</evidence>
<dbReference type="GO" id="GO:0019509">
    <property type="term" value="P:L-methionine salvage from methylthioadenosine"/>
    <property type="evidence" value="ECO:0007669"/>
    <property type="project" value="UniProtKB-UniPathway"/>
</dbReference>
<dbReference type="KEGG" id="arep:ID810_00155"/>
<protein>
    <recommendedName>
        <fullName evidence="2">adenosylhomocysteine nucleosidase</fullName>
        <ecNumber evidence="2">3.2.2.9</ecNumber>
    </recommendedName>
</protein>
<dbReference type="GO" id="GO:0009164">
    <property type="term" value="P:nucleoside catabolic process"/>
    <property type="evidence" value="ECO:0007669"/>
    <property type="project" value="InterPro"/>
</dbReference>
<evidence type="ECO:0000256" key="5">
    <source>
        <dbReference type="ARBA" id="ARBA00023167"/>
    </source>
</evidence>
<evidence type="ECO:0000256" key="3">
    <source>
        <dbReference type="ARBA" id="ARBA00022605"/>
    </source>
</evidence>
<dbReference type="AlphaFoldDB" id="A0A7T0LNF9"/>
<dbReference type="EMBL" id="CP063989">
    <property type="protein sequence ID" value="QPL06453.1"/>
    <property type="molecule type" value="Genomic_DNA"/>
</dbReference>
<evidence type="ECO:0000313" key="8">
    <source>
        <dbReference type="Proteomes" id="UP000594637"/>
    </source>
</evidence>
<keyword evidence="5" id="KW-0486">Methionine biosynthesis</keyword>
<sequence length="231" mass="23390">MQEEAEPFLHALPARAEAPAVELPGRAQAWSLNLDGRELVLLRCGIGLVAAASALASTLTQVTPEAIVSAGTTGGLARTVEVGDVCACTQAAYNDVDATAFGYALGQTPGQPAVFTADDALVARVREVGEAALLQATATSGASRVHVGQMLAGGSFVTATNVGATRELFPQAVSTDMETTAVAQVAHAHAIAFLSVRGVSDLCGPEAGQDFHIGADEAAARSAAVVLAVLR</sequence>
<keyword evidence="3" id="KW-0028">Amino-acid biosynthesis</keyword>